<evidence type="ECO:0000313" key="3">
    <source>
        <dbReference type="Proteomes" id="UP000054565"/>
    </source>
</evidence>
<gene>
    <name evidence="2" type="ORF">CIRG_06311</name>
</gene>
<sequence length="97" mass="10457">MDALLSVVLWIVSPLGRPYAKTSQIAHSSYPLPRQPLNGDKQQTQTRLSAKRPTTSLNAHLQISSSPAVHVATVASMLLVLSFSITPFSMLESPESG</sequence>
<keyword evidence="1" id="KW-0732">Signal</keyword>
<proteinExistence type="predicted"/>
<feature type="signal peptide" evidence="1">
    <location>
        <begin position="1"/>
        <end position="20"/>
    </location>
</feature>
<evidence type="ECO:0000256" key="1">
    <source>
        <dbReference type="SAM" id="SignalP"/>
    </source>
</evidence>
<dbReference type="Proteomes" id="UP000054565">
    <property type="component" value="Unassembled WGS sequence"/>
</dbReference>
<organism evidence="2 3">
    <name type="scientific">Coccidioides immitis RMSCC 2394</name>
    <dbReference type="NCBI Taxonomy" id="404692"/>
    <lineage>
        <taxon>Eukaryota</taxon>
        <taxon>Fungi</taxon>
        <taxon>Dikarya</taxon>
        <taxon>Ascomycota</taxon>
        <taxon>Pezizomycotina</taxon>
        <taxon>Eurotiomycetes</taxon>
        <taxon>Eurotiomycetidae</taxon>
        <taxon>Onygenales</taxon>
        <taxon>Onygenaceae</taxon>
        <taxon>Coccidioides</taxon>
    </lineage>
</organism>
<protein>
    <submittedName>
        <fullName evidence="2">Uncharacterized protein</fullName>
    </submittedName>
</protein>
<name>A0A0J6YG89_COCIT</name>
<reference evidence="3" key="1">
    <citation type="journal article" date="2010" name="Genome Res.">
        <title>Population genomic sequencing of Coccidioides fungi reveals recent hybridization and transposon control.</title>
        <authorList>
            <person name="Neafsey D.E."/>
            <person name="Barker B.M."/>
            <person name="Sharpton T.J."/>
            <person name="Stajich J.E."/>
            <person name="Park D.J."/>
            <person name="Whiston E."/>
            <person name="Hung C.-Y."/>
            <person name="McMahan C."/>
            <person name="White J."/>
            <person name="Sykes S."/>
            <person name="Heiman D."/>
            <person name="Young S."/>
            <person name="Zeng Q."/>
            <person name="Abouelleil A."/>
            <person name="Aftuck L."/>
            <person name="Bessette D."/>
            <person name="Brown A."/>
            <person name="FitzGerald M."/>
            <person name="Lui A."/>
            <person name="Macdonald J.P."/>
            <person name="Priest M."/>
            <person name="Orbach M.J."/>
            <person name="Galgiani J.N."/>
            <person name="Kirkland T.N."/>
            <person name="Cole G.T."/>
            <person name="Birren B.W."/>
            <person name="Henn M.R."/>
            <person name="Taylor J.W."/>
            <person name="Rounsley S.D."/>
        </authorList>
    </citation>
    <scope>NUCLEOTIDE SEQUENCE [LARGE SCALE GENOMIC DNA]</scope>
    <source>
        <strain evidence="3">RMSCC 2394</strain>
    </source>
</reference>
<dbReference type="AlphaFoldDB" id="A0A0J6YG89"/>
<feature type="chain" id="PRO_5005285048" evidence="1">
    <location>
        <begin position="21"/>
        <end position="97"/>
    </location>
</feature>
<dbReference type="EMBL" id="DS028096">
    <property type="protein sequence ID" value="KMP06630.1"/>
    <property type="molecule type" value="Genomic_DNA"/>
</dbReference>
<accession>A0A0J6YG89</accession>
<evidence type="ECO:0000313" key="2">
    <source>
        <dbReference type="EMBL" id="KMP06630.1"/>
    </source>
</evidence>